<dbReference type="InterPro" id="IPR036396">
    <property type="entry name" value="Cyt_P450_sf"/>
</dbReference>
<protein>
    <submittedName>
        <fullName evidence="9">Cytochrome P450 3A31</fullName>
    </submittedName>
</protein>
<organism evidence="9 10">
    <name type="scientific">Seiridium cardinale</name>
    <dbReference type="NCBI Taxonomy" id="138064"/>
    <lineage>
        <taxon>Eukaryota</taxon>
        <taxon>Fungi</taxon>
        <taxon>Dikarya</taxon>
        <taxon>Ascomycota</taxon>
        <taxon>Pezizomycotina</taxon>
        <taxon>Sordariomycetes</taxon>
        <taxon>Xylariomycetidae</taxon>
        <taxon>Amphisphaeriales</taxon>
        <taxon>Sporocadaceae</taxon>
        <taxon>Seiridium</taxon>
    </lineage>
</organism>
<keyword evidence="6 8" id="KW-0408">Iron</keyword>
<evidence type="ECO:0000256" key="3">
    <source>
        <dbReference type="ARBA" id="ARBA00022617"/>
    </source>
</evidence>
<dbReference type="Proteomes" id="UP001465668">
    <property type="component" value="Unassembled WGS sequence"/>
</dbReference>
<dbReference type="PRINTS" id="PR00385">
    <property type="entry name" value="P450"/>
</dbReference>
<keyword evidence="10" id="KW-1185">Reference proteome</keyword>
<evidence type="ECO:0000256" key="7">
    <source>
        <dbReference type="ARBA" id="ARBA00023033"/>
    </source>
</evidence>
<dbReference type="InterPro" id="IPR002401">
    <property type="entry name" value="Cyt_P450_E_grp-I"/>
</dbReference>
<evidence type="ECO:0000256" key="1">
    <source>
        <dbReference type="ARBA" id="ARBA00001971"/>
    </source>
</evidence>
<accession>A0ABR2X9V6</accession>
<evidence type="ECO:0000256" key="4">
    <source>
        <dbReference type="ARBA" id="ARBA00022723"/>
    </source>
</evidence>
<comment type="similarity">
    <text evidence="2 8">Belongs to the cytochrome P450 family.</text>
</comment>
<dbReference type="InterPro" id="IPR050121">
    <property type="entry name" value="Cytochrome_P450_monoxygenase"/>
</dbReference>
<name>A0ABR2X9V6_9PEZI</name>
<dbReference type="PROSITE" id="PS00086">
    <property type="entry name" value="CYTOCHROME_P450"/>
    <property type="match status" value="1"/>
</dbReference>
<dbReference type="InterPro" id="IPR001128">
    <property type="entry name" value="Cyt_P450"/>
</dbReference>
<evidence type="ECO:0000313" key="9">
    <source>
        <dbReference type="EMBL" id="KAK9770467.1"/>
    </source>
</evidence>
<evidence type="ECO:0000256" key="2">
    <source>
        <dbReference type="ARBA" id="ARBA00010617"/>
    </source>
</evidence>
<dbReference type="SUPFAM" id="SSF48264">
    <property type="entry name" value="Cytochrome P450"/>
    <property type="match status" value="1"/>
</dbReference>
<proteinExistence type="inferred from homology"/>
<dbReference type="PANTHER" id="PTHR24305">
    <property type="entry name" value="CYTOCHROME P450"/>
    <property type="match status" value="1"/>
</dbReference>
<gene>
    <name evidence="9" type="ORF">SCAR479_12834</name>
</gene>
<reference evidence="9 10" key="1">
    <citation type="submission" date="2024-02" db="EMBL/GenBank/DDBJ databases">
        <title>First draft genome assembly of two strains of Seiridium cardinale.</title>
        <authorList>
            <person name="Emiliani G."/>
            <person name="Scali E."/>
        </authorList>
    </citation>
    <scope>NUCLEOTIDE SEQUENCE [LARGE SCALE GENOMIC DNA]</scope>
    <source>
        <strain evidence="9 10">BM-138-000479</strain>
    </source>
</reference>
<evidence type="ECO:0000313" key="10">
    <source>
        <dbReference type="Proteomes" id="UP001465668"/>
    </source>
</evidence>
<dbReference type="CDD" id="cd11061">
    <property type="entry name" value="CYP67-like"/>
    <property type="match status" value="1"/>
</dbReference>
<keyword evidence="4 8" id="KW-0479">Metal-binding</keyword>
<evidence type="ECO:0000256" key="6">
    <source>
        <dbReference type="ARBA" id="ARBA00023004"/>
    </source>
</evidence>
<dbReference type="EMBL" id="JARVKM010000092">
    <property type="protein sequence ID" value="KAK9770467.1"/>
    <property type="molecule type" value="Genomic_DNA"/>
</dbReference>
<dbReference type="Pfam" id="PF00067">
    <property type="entry name" value="p450"/>
    <property type="match status" value="1"/>
</dbReference>
<dbReference type="PRINTS" id="PR00463">
    <property type="entry name" value="EP450I"/>
</dbReference>
<evidence type="ECO:0000256" key="8">
    <source>
        <dbReference type="RuleBase" id="RU000461"/>
    </source>
</evidence>
<comment type="caution">
    <text evidence="9">The sequence shown here is derived from an EMBL/GenBank/DDBJ whole genome shotgun (WGS) entry which is preliminary data.</text>
</comment>
<dbReference type="PANTHER" id="PTHR24305:SF237">
    <property type="entry name" value="CYTOCHROME P450 MONOOXYGENASE ATNE-RELATED"/>
    <property type="match status" value="1"/>
</dbReference>
<comment type="cofactor">
    <cofactor evidence="1">
        <name>heme</name>
        <dbReference type="ChEBI" id="CHEBI:30413"/>
    </cofactor>
</comment>
<dbReference type="InterPro" id="IPR017972">
    <property type="entry name" value="Cyt_P450_CS"/>
</dbReference>
<keyword evidence="5 8" id="KW-0560">Oxidoreductase</keyword>
<sequence length="598" mass="66540">MLFPYDTESGAMVLLSARQRSQNRASLSWVYWGALEMPTDSGVCIKIPIPFEHYSRSAPRKEPENIVVMALSTLAQPTVLAVVAVVTSYLLTRGLYLAFFHPLARYPGPFLAKFTNAYAAYHGWKGDIHLDMWRCHQRYGDHVRYGPNQLMFNTAEGLRDIYGISAASKFMKAQAYAPMVHRAPNTLTIRGGKDHARRRRIMAQGVSEKAQRGYEHRIATHINKFCDIAFPDQSAGESRDWSEPMDMSKWCNYLSFDIMADVVFGAKYDLLSDERFRYVVESIDKSNVRMSALIQFPKFAALKIDKYIFQDAIVARNRFVKFVLRVVKDRLEKGKTTSIDIYSPTSSDADVFANLAAAKDPETGEGFRPAEIAAESTTLIVAGSDTSSTAFSSVLFYLADNKSAYAKAAEEVRSKFSSREEVCLGATLASCSYVRACIDEALRMSPPVGSALWREAMPGGTTVDSRAVPAGVDVGVPIYSVHHAPKYYPDPFQYKPERWLVDDGTGSIERGRSVFNPFSVGSRGCLGKGLANTEMMLTIATILFVGDFKFADGEKGNVGRGQSGATHGRHRSNEYQLYDHVTCQKLGPFLQFSPRQVV</sequence>
<keyword evidence="3 8" id="KW-0349">Heme</keyword>
<evidence type="ECO:0000256" key="5">
    <source>
        <dbReference type="ARBA" id="ARBA00023002"/>
    </source>
</evidence>
<keyword evidence="7 8" id="KW-0503">Monooxygenase</keyword>
<dbReference type="Gene3D" id="1.10.630.10">
    <property type="entry name" value="Cytochrome P450"/>
    <property type="match status" value="1"/>
</dbReference>